<evidence type="ECO:0000256" key="1">
    <source>
        <dbReference type="ARBA" id="ARBA00004123"/>
    </source>
</evidence>
<evidence type="ECO:0000313" key="7">
    <source>
        <dbReference type="Proteomes" id="UP000011081"/>
    </source>
</evidence>
<dbReference type="InterPro" id="IPR036390">
    <property type="entry name" value="WH_DNA-bd_sf"/>
</dbReference>
<dbReference type="GO" id="GO:0005666">
    <property type="term" value="C:RNA polymerase III complex"/>
    <property type="evidence" value="ECO:0007669"/>
    <property type="project" value="InterPro"/>
</dbReference>
<dbReference type="Proteomes" id="UP000011081">
    <property type="component" value="Unassembled WGS sequence"/>
</dbReference>
<name>L2GWY1_VAVCU</name>
<dbReference type="AlphaFoldDB" id="L2GWY1"/>
<sequence>MLPMEQMLNFIQSQSSGVTEEDIQKQFPDLLKDQILNELTKWQLENRIKRDKKNKIMYVRNAEDDERSVLEQLKKATNQGCTIRDIRLATKLPQNLVSKILRKMQDMKVVKAFKGQKNRQNIFMIFEETPDDEVTGGIWFNNGDVDAEFVNQLTKLIYTFIRNKTRELIPYELNPTIEDIKSFITESNVLSIHISTADLKKIINVMVYGQILLELQDGGRTMYRALRWNEHEVLG</sequence>
<keyword evidence="4" id="KW-0804">Transcription</keyword>
<dbReference type="Pfam" id="PF05158">
    <property type="entry name" value="RNA_pol_Rpc34"/>
    <property type="match status" value="1"/>
</dbReference>
<dbReference type="PANTHER" id="PTHR12780">
    <property type="entry name" value="RNA POLYMERASE III DNA DIRECTED , 39KD SUBUNIT-RELATED"/>
    <property type="match status" value="1"/>
</dbReference>
<evidence type="ECO:0000256" key="2">
    <source>
        <dbReference type="ARBA" id="ARBA00011038"/>
    </source>
</evidence>
<dbReference type="EMBL" id="GL877407">
    <property type="protein sequence ID" value="ELA48144.2"/>
    <property type="molecule type" value="Genomic_DNA"/>
</dbReference>
<dbReference type="InParanoid" id="L2GWY1"/>
<gene>
    <name evidence="6" type="ORF">VCUG_00382</name>
</gene>
<accession>L2GWY1</accession>
<evidence type="ECO:0000256" key="3">
    <source>
        <dbReference type="ARBA" id="ARBA00022478"/>
    </source>
</evidence>
<proteinExistence type="inferred from homology"/>
<dbReference type="FunCoup" id="L2GWY1">
    <property type="interactions" value="144"/>
</dbReference>
<dbReference type="InterPro" id="IPR007832">
    <property type="entry name" value="RNA_pol_Rpc34"/>
</dbReference>
<keyword evidence="5" id="KW-0539">Nucleus</keyword>
<dbReference type="OrthoDB" id="613763at2759"/>
<keyword evidence="3" id="KW-0240">DNA-directed RNA polymerase</keyword>
<keyword evidence="7" id="KW-1185">Reference proteome</keyword>
<reference evidence="7" key="1">
    <citation type="submission" date="2011-03" db="EMBL/GenBank/DDBJ databases">
        <title>The genome sequence of Vavraia culicis strain floridensis.</title>
        <authorList>
            <consortium name="The Broad Institute Genome Sequencing Platform"/>
            <person name="Cuomo C."/>
            <person name="Becnel J."/>
            <person name="Sanscrainte N."/>
            <person name="Young S.K."/>
            <person name="Zeng Q."/>
            <person name="Gargeya S."/>
            <person name="Fitzgerald M."/>
            <person name="Haas B."/>
            <person name="Abouelleil A."/>
            <person name="Alvarado L."/>
            <person name="Arachchi H.M."/>
            <person name="Berlin A."/>
            <person name="Chapman S.B."/>
            <person name="Gearin G."/>
            <person name="Goldberg J."/>
            <person name="Griggs A."/>
            <person name="Gujja S."/>
            <person name="Hansen M."/>
            <person name="Heiman D."/>
            <person name="Howarth C."/>
            <person name="Larimer J."/>
            <person name="Lui A."/>
            <person name="MacDonald P.J.P."/>
            <person name="McCowen C."/>
            <person name="Montmayeur A."/>
            <person name="Murphy C."/>
            <person name="Neiman D."/>
            <person name="Pearson M."/>
            <person name="Priest M."/>
            <person name="Roberts A."/>
            <person name="Saif S."/>
            <person name="Shea T."/>
            <person name="Sisk P."/>
            <person name="Stolte C."/>
            <person name="Sykes S."/>
            <person name="Wortman J."/>
            <person name="Nusbaum C."/>
            <person name="Birren B."/>
        </authorList>
    </citation>
    <scope>NUCLEOTIDE SEQUENCE [LARGE SCALE GENOMIC DNA]</scope>
    <source>
        <strain evidence="7">floridensis</strain>
    </source>
</reference>
<dbReference type="GO" id="GO:0006383">
    <property type="term" value="P:transcription by RNA polymerase III"/>
    <property type="evidence" value="ECO:0007669"/>
    <property type="project" value="InterPro"/>
</dbReference>
<comment type="similarity">
    <text evidence="2">Belongs to the eukaryotic RPC34/RPC39 RNA polymerase subunit family.</text>
</comment>
<dbReference type="SUPFAM" id="SSF46785">
    <property type="entry name" value="Winged helix' DNA-binding domain"/>
    <property type="match status" value="1"/>
</dbReference>
<dbReference type="InterPro" id="IPR036388">
    <property type="entry name" value="WH-like_DNA-bd_sf"/>
</dbReference>
<dbReference type="STRING" id="948595.L2GWY1"/>
<protein>
    <recommendedName>
        <fullName evidence="8">DNA-directed RNA polymerase III subunit RPC6</fullName>
    </recommendedName>
</protein>
<evidence type="ECO:0000313" key="6">
    <source>
        <dbReference type="EMBL" id="ELA48144.2"/>
    </source>
</evidence>
<evidence type="ECO:0000256" key="5">
    <source>
        <dbReference type="ARBA" id="ARBA00023242"/>
    </source>
</evidence>
<comment type="subcellular location">
    <subcellularLocation>
        <location evidence="1">Nucleus</location>
    </subcellularLocation>
</comment>
<dbReference type="Gene3D" id="1.10.10.10">
    <property type="entry name" value="Winged helix-like DNA-binding domain superfamily/Winged helix DNA-binding domain"/>
    <property type="match status" value="1"/>
</dbReference>
<dbReference type="InterPro" id="IPR016049">
    <property type="entry name" value="RNA_pol_Rpc34-like"/>
</dbReference>
<dbReference type="RefSeq" id="XP_008073346.1">
    <property type="nucleotide sequence ID" value="XM_008075155.1"/>
</dbReference>
<evidence type="ECO:0000256" key="4">
    <source>
        <dbReference type="ARBA" id="ARBA00023163"/>
    </source>
</evidence>
<organism evidence="6 7">
    <name type="scientific">Vavraia culicis (isolate floridensis)</name>
    <name type="common">Microsporidian parasite</name>
    <dbReference type="NCBI Taxonomy" id="948595"/>
    <lineage>
        <taxon>Eukaryota</taxon>
        <taxon>Fungi</taxon>
        <taxon>Fungi incertae sedis</taxon>
        <taxon>Microsporidia</taxon>
        <taxon>Pleistophoridae</taxon>
        <taxon>Vavraia</taxon>
    </lineage>
</organism>
<evidence type="ECO:0008006" key="8">
    <source>
        <dbReference type="Google" id="ProtNLM"/>
    </source>
</evidence>
<dbReference type="GeneID" id="19878269"/>
<dbReference type="HOGENOM" id="CLU_033661_0_1_1"/>
<dbReference type="OMA" id="QGCTIRD"/>
<dbReference type="VEuPathDB" id="MicrosporidiaDB:VCUG_00382"/>